<evidence type="ECO:0000313" key="3">
    <source>
        <dbReference type="Proteomes" id="UP000294847"/>
    </source>
</evidence>
<dbReference type="EMBL" id="CP034206">
    <property type="protein sequence ID" value="QBZ59517.1"/>
    <property type="molecule type" value="Genomic_DNA"/>
</dbReference>
<reference evidence="2 3" key="1">
    <citation type="journal article" date="2019" name="Mol. Biol. Evol.">
        <title>Blast fungal genomes show frequent chromosomal changes, gene gains and losses, and effector gene turnover.</title>
        <authorList>
            <person name="Gomez Luciano L.B."/>
            <person name="Jason Tsai I."/>
            <person name="Chuma I."/>
            <person name="Tosa Y."/>
            <person name="Chen Y.H."/>
            <person name="Li J.Y."/>
            <person name="Li M.Y."/>
            <person name="Jade Lu M.Y."/>
            <person name="Nakayashiki H."/>
            <person name="Li W.H."/>
        </authorList>
    </citation>
    <scope>NUCLEOTIDE SEQUENCE [LARGE SCALE GENOMIC DNA]</scope>
    <source>
        <strain evidence="2">MZ5-1-6</strain>
    </source>
</reference>
<proteinExistence type="predicted"/>
<gene>
    <name evidence="2" type="ORF">PoMZ_04478</name>
</gene>
<accession>A0A4P7N9R8</accession>
<sequence length="127" mass="13365">MVQTATPLAMDRGDSGLPKRQQGERVDGPFVPGRAAQRPDGREQPRPAVLGQDHDAVQREGGEEDGEVSPGDGQDVGHDGVRVGLALFCRAGWGLPLRLCGLVVVMAVSMTVMRHCGGFVIKAVGVP</sequence>
<organism evidence="2 3">
    <name type="scientific">Pyricularia oryzae</name>
    <name type="common">Rice blast fungus</name>
    <name type="synonym">Magnaporthe oryzae</name>
    <dbReference type="NCBI Taxonomy" id="318829"/>
    <lineage>
        <taxon>Eukaryota</taxon>
        <taxon>Fungi</taxon>
        <taxon>Dikarya</taxon>
        <taxon>Ascomycota</taxon>
        <taxon>Pezizomycotina</taxon>
        <taxon>Sordariomycetes</taxon>
        <taxon>Sordariomycetidae</taxon>
        <taxon>Magnaporthales</taxon>
        <taxon>Pyriculariaceae</taxon>
        <taxon>Pyricularia</taxon>
    </lineage>
</organism>
<evidence type="ECO:0000313" key="2">
    <source>
        <dbReference type="EMBL" id="QBZ59517.1"/>
    </source>
</evidence>
<feature type="compositionally biased region" description="Basic and acidic residues" evidence="1">
    <location>
        <begin position="52"/>
        <end position="61"/>
    </location>
</feature>
<dbReference type="AlphaFoldDB" id="A0A4P7N9R8"/>
<protein>
    <submittedName>
        <fullName evidence="2">Uncharacterized protein</fullName>
    </submittedName>
</protein>
<evidence type="ECO:0000256" key="1">
    <source>
        <dbReference type="SAM" id="MobiDB-lite"/>
    </source>
</evidence>
<feature type="region of interest" description="Disordered" evidence="1">
    <location>
        <begin position="1"/>
        <end position="76"/>
    </location>
</feature>
<dbReference type="Proteomes" id="UP000294847">
    <property type="component" value="Chromosome 3"/>
</dbReference>
<name>A0A4P7N9R8_PYROR</name>